<dbReference type="GO" id="GO:0000724">
    <property type="term" value="P:double-strand break repair via homologous recombination"/>
    <property type="evidence" value="ECO:0007669"/>
    <property type="project" value="UniProtKB-ARBA"/>
</dbReference>
<reference evidence="6 7" key="1">
    <citation type="submission" date="2020-06" db="EMBL/GenBank/DDBJ databases">
        <title>Transcriptomic and genomic resources for Thalictrum thalictroides and T. hernandezii: Facilitating candidate gene discovery in an emerging model plant lineage.</title>
        <authorList>
            <person name="Arias T."/>
            <person name="Riano-Pachon D.M."/>
            <person name="Di Stilio V.S."/>
        </authorList>
    </citation>
    <scope>NUCLEOTIDE SEQUENCE [LARGE SCALE GENOMIC DNA]</scope>
    <source>
        <strain evidence="7">cv. WT478/WT964</strain>
        <tissue evidence="6">Leaves</tissue>
    </source>
</reference>
<organism evidence="6 7">
    <name type="scientific">Thalictrum thalictroides</name>
    <name type="common">Rue-anemone</name>
    <name type="synonym">Anemone thalictroides</name>
    <dbReference type="NCBI Taxonomy" id="46969"/>
    <lineage>
        <taxon>Eukaryota</taxon>
        <taxon>Viridiplantae</taxon>
        <taxon>Streptophyta</taxon>
        <taxon>Embryophyta</taxon>
        <taxon>Tracheophyta</taxon>
        <taxon>Spermatophyta</taxon>
        <taxon>Magnoliopsida</taxon>
        <taxon>Ranunculales</taxon>
        <taxon>Ranunculaceae</taxon>
        <taxon>Thalictroideae</taxon>
        <taxon>Thalictrum</taxon>
    </lineage>
</organism>
<dbReference type="GO" id="GO:0005634">
    <property type="term" value="C:nucleus"/>
    <property type="evidence" value="ECO:0007669"/>
    <property type="project" value="InterPro"/>
</dbReference>
<dbReference type="Pfam" id="PF00956">
    <property type="entry name" value="NAP"/>
    <property type="match status" value="1"/>
</dbReference>
<dbReference type="Gene3D" id="1.20.5.1500">
    <property type="match status" value="1"/>
</dbReference>
<feature type="compositionally biased region" description="Acidic residues" evidence="5">
    <location>
        <begin position="235"/>
        <end position="269"/>
    </location>
</feature>
<keyword evidence="4" id="KW-0175">Coiled coil</keyword>
<evidence type="ECO:0000313" key="7">
    <source>
        <dbReference type="Proteomes" id="UP000554482"/>
    </source>
</evidence>
<evidence type="ECO:0000256" key="2">
    <source>
        <dbReference type="ARBA" id="ARBA00023186"/>
    </source>
</evidence>
<gene>
    <name evidence="6" type="ORF">FRX31_031873</name>
</gene>
<dbReference type="SUPFAM" id="SSF143113">
    <property type="entry name" value="NAP-like"/>
    <property type="match status" value="1"/>
</dbReference>
<feature type="region of interest" description="Disordered" evidence="5">
    <location>
        <begin position="230"/>
        <end position="269"/>
    </location>
</feature>
<sequence length="269" mass="31415">MVADKGKKLKIEERDDEESLDDIDESIYLTIEKLQDLQDELEKVNEEACEKILEVEQKYSEIRRPVYIKREEVIKAIPDFWSTAFLSHPSIDEFLRPEDQKVFEYLSSLEVEDFKDVKSGYSITFNFKPNPYFEDTKLLKTYFFPENEITKVTGTTIKWKKGMDITKDVNHEKKGSKRPYVDDRRSFFCWFSDTKPDDIVEVSDSEGWVAPSLHVGDIIKEDLWPNPLKYYSCGSDEEDSGENEDEDEDVDESDVDGTEDENGDEEDDT</sequence>
<dbReference type="GO" id="GO:0042393">
    <property type="term" value="F:histone binding"/>
    <property type="evidence" value="ECO:0007669"/>
    <property type="project" value="UniProtKB-ARBA"/>
</dbReference>
<dbReference type="InterPro" id="IPR037231">
    <property type="entry name" value="NAP-like_sf"/>
</dbReference>
<dbReference type="PANTHER" id="PTHR11875">
    <property type="entry name" value="TESTIS-SPECIFIC Y-ENCODED PROTEIN"/>
    <property type="match status" value="1"/>
</dbReference>
<dbReference type="Proteomes" id="UP000554482">
    <property type="component" value="Unassembled WGS sequence"/>
</dbReference>
<protein>
    <submittedName>
        <fullName evidence="6">Testis-specific y-encoded-like protein</fullName>
    </submittedName>
</protein>
<keyword evidence="7" id="KW-1185">Reference proteome</keyword>
<dbReference type="EMBL" id="JABWDY010039952">
    <property type="protein sequence ID" value="KAF5178546.1"/>
    <property type="molecule type" value="Genomic_DNA"/>
</dbReference>
<name>A0A7J6V0S2_THATH</name>
<dbReference type="GO" id="GO:0006334">
    <property type="term" value="P:nucleosome assembly"/>
    <property type="evidence" value="ECO:0007669"/>
    <property type="project" value="InterPro"/>
</dbReference>
<evidence type="ECO:0000256" key="3">
    <source>
        <dbReference type="RuleBase" id="RU003876"/>
    </source>
</evidence>
<accession>A0A7J6V0S2</accession>
<dbReference type="Gene3D" id="3.30.1120.90">
    <property type="entry name" value="Nucleosome assembly protein"/>
    <property type="match status" value="1"/>
</dbReference>
<evidence type="ECO:0000256" key="1">
    <source>
        <dbReference type="ARBA" id="ARBA00009947"/>
    </source>
</evidence>
<keyword evidence="2" id="KW-0143">Chaperone</keyword>
<evidence type="ECO:0000313" key="6">
    <source>
        <dbReference type="EMBL" id="KAF5178546.1"/>
    </source>
</evidence>
<dbReference type="AlphaFoldDB" id="A0A7J6V0S2"/>
<dbReference type="InterPro" id="IPR002164">
    <property type="entry name" value="NAP_family"/>
</dbReference>
<comment type="similarity">
    <text evidence="1 3">Belongs to the nucleosome assembly protein (NAP) family.</text>
</comment>
<dbReference type="OrthoDB" id="19419at2759"/>
<proteinExistence type="inferred from homology"/>
<feature type="coiled-coil region" evidence="4">
    <location>
        <begin position="27"/>
        <end position="58"/>
    </location>
</feature>
<evidence type="ECO:0000256" key="5">
    <source>
        <dbReference type="SAM" id="MobiDB-lite"/>
    </source>
</evidence>
<comment type="caution">
    <text evidence="6">The sequence shown here is derived from an EMBL/GenBank/DDBJ whole genome shotgun (WGS) entry which is preliminary data.</text>
</comment>
<evidence type="ECO:0000256" key="4">
    <source>
        <dbReference type="SAM" id="Coils"/>
    </source>
</evidence>